<evidence type="ECO:0000313" key="3">
    <source>
        <dbReference type="Proteomes" id="UP001162162"/>
    </source>
</evidence>
<reference evidence="2" key="1">
    <citation type="journal article" date="2023" name="Insect Mol. Biol.">
        <title>Genome sequencing provides insights into the evolution of gene families encoding plant cell wall-degrading enzymes in longhorned beetles.</title>
        <authorList>
            <person name="Shin N.R."/>
            <person name="Okamura Y."/>
            <person name="Kirsch R."/>
            <person name="Pauchet Y."/>
        </authorList>
    </citation>
    <scope>NUCLEOTIDE SEQUENCE</scope>
    <source>
        <strain evidence="2">AMC_N1</strain>
    </source>
</reference>
<dbReference type="EMBL" id="JAPWTK010000257">
    <property type="protein sequence ID" value="KAJ8944341.1"/>
    <property type="molecule type" value="Genomic_DNA"/>
</dbReference>
<name>A0AAV8Y1E2_9CUCU</name>
<gene>
    <name evidence="2" type="ORF">NQ318_016148</name>
</gene>
<organism evidence="2 3">
    <name type="scientific">Aromia moschata</name>
    <dbReference type="NCBI Taxonomy" id="1265417"/>
    <lineage>
        <taxon>Eukaryota</taxon>
        <taxon>Metazoa</taxon>
        <taxon>Ecdysozoa</taxon>
        <taxon>Arthropoda</taxon>
        <taxon>Hexapoda</taxon>
        <taxon>Insecta</taxon>
        <taxon>Pterygota</taxon>
        <taxon>Neoptera</taxon>
        <taxon>Endopterygota</taxon>
        <taxon>Coleoptera</taxon>
        <taxon>Polyphaga</taxon>
        <taxon>Cucujiformia</taxon>
        <taxon>Chrysomeloidea</taxon>
        <taxon>Cerambycidae</taxon>
        <taxon>Cerambycinae</taxon>
        <taxon>Callichromatini</taxon>
        <taxon>Aromia</taxon>
    </lineage>
</organism>
<feature type="compositionally biased region" description="Basic and acidic residues" evidence="1">
    <location>
        <begin position="79"/>
        <end position="98"/>
    </location>
</feature>
<accession>A0AAV8Y1E2</accession>
<comment type="caution">
    <text evidence="2">The sequence shown here is derived from an EMBL/GenBank/DDBJ whole genome shotgun (WGS) entry which is preliminary data.</text>
</comment>
<dbReference type="AlphaFoldDB" id="A0AAV8Y1E2"/>
<keyword evidence="3" id="KW-1185">Reference proteome</keyword>
<protein>
    <submittedName>
        <fullName evidence="2">Uncharacterized protein</fullName>
    </submittedName>
</protein>
<evidence type="ECO:0000256" key="1">
    <source>
        <dbReference type="SAM" id="MobiDB-lite"/>
    </source>
</evidence>
<sequence>MAILMHVQIEDNAKLKLTSFDTLGIYLSNKKKRFIEPPKAGSSSLNVPPPSYSHTPLLKLLLPSKEHGKESVLPCQEGSGHEDEPKCQQDAPDKEKNNDLGGPELEVLLFDMCPIERNHREKHFGYDRHIWECGNKKR</sequence>
<dbReference type="Proteomes" id="UP001162162">
    <property type="component" value="Unassembled WGS sequence"/>
</dbReference>
<feature type="region of interest" description="Disordered" evidence="1">
    <location>
        <begin position="68"/>
        <end position="101"/>
    </location>
</feature>
<evidence type="ECO:0000313" key="2">
    <source>
        <dbReference type="EMBL" id="KAJ8944341.1"/>
    </source>
</evidence>
<proteinExistence type="predicted"/>